<evidence type="ECO:0000313" key="3">
    <source>
        <dbReference type="Proteomes" id="UP001249240"/>
    </source>
</evidence>
<comment type="caution">
    <text evidence="1">The sequence shown here is derived from an EMBL/GenBank/DDBJ whole genome shotgun (WGS) entry which is preliminary data.</text>
</comment>
<gene>
    <name evidence="2" type="ORF">P7D69_08685</name>
    <name evidence="1" type="ORF">P7D78_05505</name>
</gene>
<name>A0AAW8SYA5_9ENTE</name>
<organism evidence="1 3">
    <name type="scientific">Enterococcus raffinosus</name>
    <dbReference type="NCBI Taxonomy" id="71452"/>
    <lineage>
        <taxon>Bacteria</taxon>
        <taxon>Bacillati</taxon>
        <taxon>Bacillota</taxon>
        <taxon>Bacilli</taxon>
        <taxon>Lactobacillales</taxon>
        <taxon>Enterococcaceae</taxon>
        <taxon>Enterococcus</taxon>
    </lineage>
</organism>
<dbReference type="RefSeq" id="WP_010746602.1">
    <property type="nucleotide sequence ID" value="NZ_BAAAXM010000009.1"/>
</dbReference>
<sequence length="106" mass="12230">MSRKVIWIWSFNNRQQTVGSPNGMIALRHPFKFQRGIRQILAPDWTVEFISDDFSEELPQADVIVIPRSNRALYAERAKDAKVVWVSGNEVVENDFEGIKKKIVEA</sequence>
<evidence type="ECO:0000313" key="2">
    <source>
        <dbReference type="EMBL" id="MDT2544408.1"/>
    </source>
</evidence>
<evidence type="ECO:0000313" key="1">
    <source>
        <dbReference type="EMBL" id="MDT2537569.1"/>
    </source>
</evidence>
<accession>A0AAW8SYA5</accession>
<dbReference type="EMBL" id="JARPXM010000003">
    <property type="protein sequence ID" value="MDT2537569.1"/>
    <property type="molecule type" value="Genomic_DNA"/>
</dbReference>
<dbReference type="EMBL" id="JARPXL010000007">
    <property type="protein sequence ID" value="MDT2544408.1"/>
    <property type="molecule type" value="Genomic_DNA"/>
</dbReference>
<dbReference type="Proteomes" id="UP001254770">
    <property type="component" value="Unassembled WGS sequence"/>
</dbReference>
<reference evidence="1" key="1">
    <citation type="submission" date="2023-03" db="EMBL/GenBank/DDBJ databases">
        <authorList>
            <person name="Shen W."/>
            <person name="Cai J."/>
        </authorList>
    </citation>
    <scope>NUCLEOTIDE SEQUENCE</scope>
    <source>
        <strain evidence="1">B646-2</strain>
        <strain evidence="2">Y15</strain>
    </source>
</reference>
<proteinExistence type="predicted"/>
<protein>
    <submittedName>
        <fullName evidence="1">Uncharacterized protein</fullName>
    </submittedName>
</protein>
<dbReference type="Proteomes" id="UP001249240">
    <property type="component" value="Unassembled WGS sequence"/>
</dbReference>
<dbReference type="AlphaFoldDB" id="A0AAW8SYA5"/>